<accession>T0Q6T3</accession>
<dbReference type="eggNOG" id="ENOG502RTHJ">
    <property type="taxonomic scope" value="Eukaryota"/>
</dbReference>
<gene>
    <name evidence="1" type="ORF">SDRG_13048</name>
</gene>
<reference evidence="1 2" key="1">
    <citation type="submission" date="2012-04" db="EMBL/GenBank/DDBJ databases">
        <title>The Genome Sequence of Saprolegnia declina VS20.</title>
        <authorList>
            <consortium name="The Broad Institute Genome Sequencing Platform"/>
            <person name="Russ C."/>
            <person name="Nusbaum C."/>
            <person name="Tyler B."/>
            <person name="van West P."/>
            <person name="Dieguez-Uribeondo J."/>
            <person name="de Bruijn I."/>
            <person name="Tripathy S."/>
            <person name="Jiang R."/>
            <person name="Young S.K."/>
            <person name="Zeng Q."/>
            <person name="Gargeya S."/>
            <person name="Fitzgerald M."/>
            <person name="Haas B."/>
            <person name="Abouelleil A."/>
            <person name="Alvarado L."/>
            <person name="Arachchi H.M."/>
            <person name="Berlin A."/>
            <person name="Chapman S.B."/>
            <person name="Goldberg J."/>
            <person name="Griggs A."/>
            <person name="Gujja S."/>
            <person name="Hansen M."/>
            <person name="Howarth C."/>
            <person name="Imamovic A."/>
            <person name="Larimer J."/>
            <person name="McCowen C."/>
            <person name="Montmayeur A."/>
            <person name="Murphy C."/>
            <person name="Neiman D."/>
            <person name="Pearson M."/>
            <person name="Priest M."/>
            <person name="Roberts A."/>
            <person name="Saif S."/>
            <person name="Shea T."/>
            <person name="Sisk P."/>
            <person name="Sykes S."/>
            <person name="Wortman J."/>
            <person name="Nusbaum C."/>
            <person name="Birren B."/>
        </authorList>
    </citation>
    <scope>NUCLEOTIDE SEQUENCE [LARGE SCALE GENOMIC DNA]</scope>
    <source>
        <strain evidence="1 2">VS20</strain>
    </source>
</reference>
<keyword evidence="2" id="KW-1185">Reference proteome</keyword>
<protein>
    <submittedName>
        <fullName evidence="1">Uncharacterized protein</fullName>
    </submittedName>
</protein>
<evidence type="ECO:0000313" key="1">
    <source>
        <dbReference type="EMBL" id="EQC29175.1"/>
    </source>
</evidence>
<dbReference type="OrthoDB" id="64104at2759"/>
<proteinExistence type="predicted"/>
<dbReference type="RefSeq" id="XP_008617353.1">
    <property type="nucleotide sequence ID" value="XM_008619131.1"/>
</dbReference>
<evidence type="ECO:0000313" key="2">
    <source>
        <dbReference type="Proteomes" id="UP000030762"/>
    </source>
</evidence>
<organism evidence="1 2">
    <name type="scientific">Saprolegnia diclina (strain VS20)</name>
    <dbReference type="NCBI Taxonomy" id="1156394"/>
    <lineage>
        <taxon>Eukaryota</taxon>
        <taxon>Sar</taxon>
        <taxon>Stramenopiles</taxon>
        <taxon>Oomycota</taxon>
        <taxon>Saprolegniomycetes</taxon>
        <taxon>Saprolegniales</taxon>
        <taxon>Saprolegniaceae</taxon>
        <taxon>Saprolegnia</taxon>
    </lineage>
</organism>
<dbReference type="GeneID" id="19953775"/>
<dbReference type="OMA" id="AVFCDTE"/>
<dbReference type="InParanoid" id="T0Q6T3"/>
<dbReference type="AlphaFoldDB" id="T0Q6T3"/>
<dbReference type="EMBL" id="JH767186">
    <property type="protein sequence ID" value="EQC29175.1"/>
    <property type="molecule type" value="Genomic_DNA"/>
</dbReference>
<dbReference type="VEuPathDB" id="FungiDB:SDRG_13048"/>
<dbReference type="Proteomes" id="UP000030762">
    <property type="component" value="Unassembled WGS sequence"/>
</dbReference>
<sequence length="933" mass="103904">MAGVRWNPWDRGYSGLEVEQMGFLHKTYCEVYNVDPKDLPHILQMDDKFRVPLYSPQVADFDEHTFVRKMQDMTGLLKNPAEGIISSICAYQKDRHERVLFNAYLNDPRTLLLEEIKAWALNTLASATCTTEYIVNQVECRMQYIKKIQYGQQKLFTSGSGERSLMATLKDVREILEYRVLPIIETERAHASAKEQLTILEAKGTDALIHGVQFLFYVFRNTPNAPNDCTISNLQSQQHAAMKDAMNTKSGQMMQLLLNTPSFKELFPESPYATNQKDKAPQPLLLQWTPEEAKAMETSAVFCDMDTTAIIPAVLTKSNSQIAPVEFFKASNSGLVALPADSAPTAYESFVRMHGMLKLMADLIVSCRKARLLAGPGGDLLVYGPGGDEVRRLMQSWQAVQGEMRRLVNDMTQLGVQELDKMKSTQERNWRHCFKEVLSLQNYIANDIAATVEPIQMIHRNTDPARVQRLLHEFREATGHWVNENSTICNQISGTLGLPMVVDGQRVLHKPEITMIEEGDEGEPEGETVLNTAMVVARAPKSNPTPPTTTAVVKPRASTFQEESTNLVKGIGNSVFSLFGVSTTSAQSANTTSEMLLPDVAVPPAPKSAPISRNDAAPEPPMGALDSLLLVRQVVQAIGALSWNTRSTVQTTIHLDDRSEMDAFNILCAVYEAVGVVTSPTLLSQLQQYRQQLLHVLGMYLRFLLNGVSVLQQRMVQQDSLRSLQGMLLLMQRLEPSCVELQSELGKLQASFDMMMDACAEMKAGMQEVLNTTPLLDPREETDGPAMYALNSIGSLSNMGWNKTNTPSPAIQSHMAYMDQMGTQMGYHKQNLAGLQQMIGEGAAAIEKAETKLQCLVDDFTYRKLQLEAKMKASLDPKGVTQAMPNIYADIGYIFGAVYEGFQPPLYNESVDKCVDDFFHQETKHLKAVLSLL</sequence>
<name>T0Q6T3_SAPDV</name>